<evidence type="ECO:0000256" key="3">
    <source>
        <dbReference type="ARBA" id="ARBA00024042"/>
    </source>
</evidence>
<dbReference type="PIRSF" id="PIRSF000138">
    <property type="entry name" value="Al-hdrx_acd_dh"/>
    <property type="match status" value="1"/>
</dbReference>
<feature type="binding site" evidence="5">
    <location>
        <position position="294"/>
    </location>
    <ligand>
        <name>FMN</name>
        <dbReference type="ChEBI" id="CHEBI:58210"/>
    </ligand>
</feature>
<accession>W3XN67</accession>
<protein>
    <recommendedName>
        <fullName evidence="6">FMN hydroxy acid dehydrogenase domain-containing protein</fullName>
    </recommendedName>
</protein>
<feature type="binding site" evidence="5">
    <location>
        <position position="318"/>
    </location>
    <ligand>
        <name>glyoxylate</name>
        <dbReference type="ChEBI" id="CHEBI:36655"/>
    </ligand>
</feature>
<feature type="active site" description="Proton acceptor" evidence="4">
    <location>
        <position position="318"/>
    </location>
</feature>
<dbReference type="PROSITE" id="PS00557">
    <property type="entry name" value="FMN_HYDROXY_ACID_DH_1"/>
    <property type="match status" value="1"/>
</dbReference>
<dbReference type="InterPro" id="IPR012133">
    <property type="entry name" value="Alpha-hydoxy_acid_DH_FMN"/>
</dbReference>
<dbReference type="InterPro" id="IPR008259">
    <property type="entry name" value="FMN_hydac_DH_AS"/>
</dbReference>
<proteinExistence type="inferred from homology"/>
<dbReference type="STRING" id="1229662.W3XN67"/>
<dbReference type="KEGG" id="pfy:PFICI_01208"/>
<evidence type="ECO:0000259" key="6">
    <source>
        <dbReference type="PROSITE" id="PS51349"/>
    </source>
</evidence>
<dbReference type="GeneID" id="19266221"/>
<feature type="binding site" evidence="5">
    <location>
        <begin position="349"/>
        <end position="353"/>
    </location>
    <ligand>
        <name>FMN</name>
        <dbReference type="ChEBI" id="CHEBI:58210"/>
    </ligand>
</feature>
<dbReference type="OrthoDB" id="25826at2759"/>
<dbReference type="Proteomes" id="UP000030651">
    <property type="component" value="Unassembled WGS sequence"/>
</dbReference>
<feature type="binding site" evidence="5">
    <location>
        <begin position="111"/>
        <end position="113"/>
    </location>
    <ligand>
        <name>FMN</name>
        <dbReference type="ChEBI" id="CHEBI:58210"/>
    </ligand>
</feature>
<feature type="binding site" evidence="5">
    <location>
        <position position="316"/>
    </location>
    <ligand>
        <name>FMN</name>
        <dbReference type="ChEBI" id="CHEBI:58210"/>
    </ligand>
</feature>
<name>W3XN67_PESFW</name>
<sequence>MGLEDDGSSVEDAPSYGQYQLQIYAQGIFGGVKPAITTDPNKLREQAQKAMSPEAFNYIAGGAGEGATVDANRLAFRQWKIVPRMLRPTVPRDLKVELFGRTYQTPILQAPVGVQSVYHADREIGTASACAELGVPYIMSTALSSTIQEVASALGGGPGFDGGPPPWFQLYWPVDDEITGSILQTAQAAGFEVLVVTLDTATMSWRPADLDRTFLPFIEGIGNAVGFADPVFRRKFAEQQAAENENDGTTATPEDNVAEASRYWIREAFSGDSHPWRDLALLRRHWGNKPIVLKGIQDPRDAVLALQAGMDGIVVSNHGGRQCDGAAASLDMLPEIVDAVGDRMTVLFDSGIRTGADVFKALSLGAKAVLFGRPVMYGLGLGGKDGARHVLASILADLDQTLGLAGVKSVSELNKTNLRRVSYPGDIKSSL</sequence>
<keyword evidence="8" id="KW-1185">Reference proteome</keyword>
<keyword evidence="2" id="KW-0560">Oxidoreductase</keyword>
<feature type="binding site" evidence="5">
    <location>
        <position position="197"/>
    </location>
    <ligand>
        <name>FMN</name>
        <dbReference type="ChEBI" id="CHEBI:58210"/>
    </ligand>
</feature>
<feature type="binding site" evidence="5">
    <location>
        <position position="140"/>
    </location>
    <ligand>
        <name>FMN</name>
        <dbReference type="ChEBI" id="CHEBI:58210"/>
    </ligand>
</feature>
<evidence type="ECO:0000256" key="4">
    <source>
        <dbReference type="PIRSR" id="PIRSR000138-1"/>
    </source>
</evidence>
<gene>
    <name evidence="7" type="ORF">PFICI_01208</name>
</gene>
<evidence type="ECO:0000256" key="2">
    <source>
        <dbReference type="ARBA" id="ARBA00023002"/>
    </source>
</evidence>
<dbReference type="InterPro" id="IPR000262">
    <property type="entry name" value="FMN-dep_DH"/>
</dbReference>
<dbReference type="InterPro" id="IPR037350">
    <property type="entry name" value="LMO_FMN"/>
</dbReference>
<evidence type="ECO:0000313" key="8">
    <source>
        <dbReference type="Proteomes" id="UP000030651"/>
    </source>
</evidence>
<dbReference type="Pfam" id="PF01070">
    <property type="entry name" value="FMN_dh"/>
    <property type="match status" value="1"/>
</dbReference>
<feature type="domain" description="FMN hydroxy acid dehydrogenase" evidence="6">
    <location>
        <begin position="32"/>
        <end position="423"/>
    </location>
</feature>
<dbReference type="Gene3D" id="3.20.20.70">
    <property type="entry name" value="Aldolase class I"/>
    <property type="match status" value="1"/>
</dbReference>
<dbReference type="GO" id="GO:0016491">
    <property type="term" value="F:oxidoreductase activity"/>
    <property type="evidence" value="ECO:0007669"/>
    <property type="project" value="UniProtKB-KW"/>
</dbReference>
<feature type="binding site" evidence="5">
    <location>
        <position position="169"/>
    </location>
    <ligand>
        <name>FMN</name>
        <dbReference type="ChEBI" id="CHEBI:58210"/>
    </ligand>
</feature>
<dbReference type="PANTHER" id="PTHR10578">
    <property type="entry name" value="S -2-HYDROXY-ACID OXIDASE-RELATED"/>
    <property type="match status" value="1"/>
</dbReference>
<dbReference type="GO" id="GO:0010181">
    <property type="term" value="F:FMN binding"/>
    <property type="evidence" value="ECO:0007669"/>
    <property type="project" value="InterPro"/>
</dbReference>
<evidence type="ECO:0000256" key="1">
    <source>
        <dbReference type="ARBA" id="ARBA00001917"/>
    </source>
</evidence>
<feature type="binding site" evidence="5">
    <location>
        <position position="58"/>
    </location>
    <ligand>
        <name>glyoxylate</name>
        <dbReference type="ChEBI" id="CHEBI:36655"/>
    </ligand>
</feature>
<feature type="binding site" evidence="5">
    <location>
        <position position="206"/>
    </location>
    <ligand>
        <name>glyoxylate</name>
        <dbReference type="ChEBI" id="CHEBI:36655"/>
    </ligand>
</feature>
<dbReference type="InterPro" id="IPR037396">
    <property type="entry name" value="FMN_HAD"/>
</dbReference>
<evidence type="ECO:0000313" key="7">
    <source>
        <dbReference type="EMBL" id="ETS87380.1"/>
    </source>
</evidence>
<dbReference type="OMA" id="EYDYPIA"/>
<keyword evidence="5" id="KW-0285">Flavoprotein</keyword>
<feature type="binding site" evidence="5">
    <location>
        <position position="171"/>
    </location>
    <ligand>
        <name>glyoxylate</name>
        <dbReference type="ChEBI" id="CHEBI:36655"/>
    </ligand>
</feature>
<dbReference type="InterPro" id="IPR013785">
    <property type="entry name" value="Aldolase_TIM"/>
</dbReference>
<dbReference type="PROSITE" id="PS51349">
    <property type="entry name" value="FMN_HYDROXY_ACID_DH_2"/>
    <property type="match status" value="1"/>
</dbReference>
<dbReference type="AlphaFoldDB" id="W3XN67"/>
<dbReference type="HOGENOM" id="CLU_020639_0_1_1"/>
<feature type="binding site" evidence="5">
    <location>
        <begin position="372"/>
        <end position="373"/>
    </location>
    <ligand>
        <name>FMN</name>
        <dbReference type="ChEBI" id="CHEBI:58210"/>
    </ligand>
</feature>
<dbReference type="InParanoid" id="W3XN67"/>
<comment type="cofactor">
    <cofactor evidence="1">
        <name>FMN</name>
        <dbReference type="ChEBI" id="CHEBI:58210"/>
    </cofactor>
</comment>
<dbReference type="EMBL" id="KI912109">
    <property type="protein sequence ID" value="ETS87380.1"/>
    <property type="molecule type" value="Genomic_DNA"/>
</dbReference>
<dbReference type="PANTHER" id="PTHR10578:SF86">
    <property type="entry name" value="DEPENDENT DEHYDROGENASE, PUTATIVE (AFU_ORTHOLOGUE AFUA_6G02720)-RELATED"/>
    <property type="match status" value="1"/>
</dbReference>
<dbReference type="SUPFAM" id="SSF51395">
    <property type="entry name" value="FMN-linked oxidoreductases"/>
    <property type="match status" value="1"/>
</dbReference>
<dbReference type="CDD" id="cd03332">
    <property type="entry name" value="LMO_FMN"/>
    <property type="match status" value="1"/>
</dbReference>
<dbReference type="eggNOG" id="KOG0538">
    <property type="taxonomic scope" value="Eukaryota"/>
</dbReference>
<feature type="binding site" evidence="5">
    <location>
        <position position="321"/>
    </location>
    <ligand>
        <name>glyoxylate</name>
        <dbReference type="ChEBI" id="CHEBI:36655"/>
    </ligand>
</feature>
<comment type="similarity">
    <text evidence="3">Belongs to the FMN-dependent alpha-hydroxy acid dehydrogenase family.</text>
</comment>
<evidence type="ECO:0000256" key="5">
    <source>
        <dbReference type="PIRSR" id="PIRSR000138-2"/>
    </source>
</evidence>
<keyword evidence="5" id="KW-0288">FMN</keyword>
<dbReference type="RefSeq" id="XP_007827980.1">
    <property type="nucleotide sequence ID" value="XM_007829789.1"/>
</dbReference>
<organism evidence="7 8">
    <name type="scientific">Pestalotiopsis fici (strain W106-1 / CGMCC3.15140)</name>
    <dbReference type="NCBI Taxonomy" id="1229662"/>
    <lineage>
        <taxon>Eukaryota</taxon>
        <taxon>Fungi</taxon>
        <taxon>Dikarya</taxon>
        <taxon>Ascomycota</taxon>
        <taxon>Pezizomycotina</taxon>
        <taxon>Sordariomycetes</taxon>
        <taxon>Xylariomycetidae</taxon>
        <taxon>Amphisphaeriales</taxon>
        <taxon>Sporocadaceae</taxon>
        <taxon>Pestalotiopsis</taxon>
    </lineage>
</organism>
<reference evidence="8" key="1">
    <citation type="journal article" date="2015" name="BMC Genomics">
        <title>Genomic and transcriptomic analysis of the endophytic fungus Pestalotiopsis fici reveals its lifestyle and high potential for synthesis of natural products.</title>
        <authorList>
            <person name="Wang X."/>
            <person name="Zhang X."/>
            <person name="Liu L."/>
            <person name="Xiang M."/>
            <person name="Wang W."/>
            <person name="Sun X."/>
            <person name="Che Y."/>
            <person name="Guo L."/>
            <person name="Liu G."/>
            <person name="Guo L."/>
            <person name="Wang C."/>
            <person name="Yin W.B."/>
            <person name="Stadler M."/>
            <person name="Zhang X."/>
            <person name="Liu X."/>
        </authorList>
    </citation>
    <scope>NUCLEOTIDE SEQUENCE [LARGE SCALE GENOMIC DNA]</scope>
    <source>
        <strain evidence="8">W106-1 / CGMCC3.15140</strain>
    </source>
</reference>